<evidence type="ECO:0000256" key="2">
    <source>
        <dbReference type="SAM" id="MobiDB-lite"/>
    </source>
</evidence>
<feature type="compositionally biased region" description="Low complexity" evidence="2">
    <location>
        <begin position="146"/>
        <end position="170"/>
    </location>
</feature>
<dbReference type="InterPro" id="IPR027417">
    <property type="entry name" value="P-loop_NTPase"/>
</dbReference>
<accession>A0A7W7WYK4</accession>
<keyword evidence="1" id="KW-0175">Coiled coil</keyword>
<proteinExistence type="predicted"/>
<comment type="caution">
    <text evidence="3">The sequence shown here is derived from an EMBL/GenBank/DDBJ whole genome shotgun (WGS) entry which is preliminary data.</text>
</comment>
<name>A0A7W7WYK4_9PSEU</name>
<keyword evidence="4" id="KW-1185">Reference proteome</keyword>
<evidence type="ECO:0000313" key="3">
    <source>
        <dbReference type="EMBL" id="MBB4968071.1"/>
    </source>
</evidence>
<feature type="coiled-coil region" evidence="1">
    <location>
        <begin position="642"/>
        <end position="669"/>
    </location>
</feature>
<feature type="region of interest" description="Disordered" evidence="2">
    <location>
        <begin position="130"/>
        <end position="170"/>
    </location>
</feature>
<dbReference type="RefSeq" id="WP_184673294.1">
    <property type="nucleotide sequence ID" value="NZ_BAABAI010000041.1"/>
</dbReference>
<dbReference type="Proteomes" id="UP000542674">
    <property type="component" value="Unassembled WGS sequence"/>
</dbReference>
<dbReference type="EMBL" id="JACHJS010000001">
    <property type="protein sequence ID" value="MBB4968071.1"/>
    <property type="molecule type" value="Genomic_DNA"/>
</dbReference>
<gene>
    <name evidence="3" type="ORF">F4559_005430</name>
</gene>
<organism evidence="3 4">
    <name type="scientific">Saccharothrix violaceirubra</name>
    <dbReference type="NCBI Taxonomy" id="413306"/>
    <lineage>
        <taxon>Bacteria</taxon>
        <taxon>Bacillati</taxon>
        <taxon>Actinomycetota</taxon>
        <taxon>Actinomycetes</taxon>
        <taxon>Pseudonocardiales</taxon>
        <taxon>Pseudonocardiaceae</taxon>
        <taxon>Saccharothrix</taxon>
    </lineage>
</organism>
<evidence type="ECO:0008006" key="5">
    <source>
        <dbReference type="Google" id="ProtNLM"/>
    </source>
</evidence>
<evidence type="ECO:0000256" key="1">
    <source>
        <dbReference type="SAM" id="Coils"/>
    </source>
</evidence>
<dbReference type="Gene3D" id="3.40.50.300">
    <property type="entry name" value="P-loop containing nucleotide triphosphate hydrolases"/>
    <property type="match status" value="1"/>
</dbReference>
<reference evidence="3 4" key="1">
    <citation type="submission" date="2020-08" db="EMBL/GenBank/DDBJ databases">
        <title>Sequencing the genomes of 1000 actinobacteria strains.</title>
        <authorList>
            <person name="Klenk H.-P."/>
        </authorList>
    </citation>
    <scope>NUCLEOTIDE SEQUENCE [LARGE SCALE GENOMIC DNA]</scope>
    <source>
        <strain evidence="3 4">DSM 45084</strain>
    </source>
</reference>
<protein>
    <recommendedName>
        <fullName evidence="5">AAA domain-containing protein</fullName>
    </recommendedName>
</protein>
<sequence length="1601" mass="172503">MVELAALAGEVAGQLRCAADAVESGVTPPDPLADRLDDYLERRRSTLSAVAFETGREVPADFSGAHAEISSERNRRTDLERAARDSAVVRLRGEVADLDRMIGTATPAVRDHLRAARDAALDRLTELGVQTEAKATTGPLTDDGTRAPAATGPTDAAAPGTGAPEALPATAGNLDAEPEAEPTAIRPAEPEPVTHHENADDLAFPWEVGDPPAVVRLVRTGALAEAYWLTSCSGEPDRRTAALKFATDAFSHQDGTAVLTTLGLAPDDLVDDHDAATLVLVALLRAGLVAGWGHQTSGRLRPAVTLPAAWAELLDAAVDATRRGVRVDPVLGMKGVAVDGDAVRAEIGAKARTLLAELPRRKTIYQRASKVLRWFLRTDQPLHGALVAVTGWAAGEVDAATLSAALAAVADRDALIDAADLATRAPKQRDAIIADARRMLVRNIDEVVAVVTEALLVDDRLGVDGRTSEAEASLSKAFQAVADVPVPDGVAGAAVALLRRWLDRPAAVPAGPPDADVLLLLPDLPRTTDGRPDADDPRTLPLLATLAGPLDHAAAGTAYFERGDLRRAARLLDLLDARGERVDHLRTGLEHWTEVWTGRHAAAVRAAADLLARVRTQNLLEADERLVNNRLHGLGTVSDGRFDVARADLAELTDELRRREHRRTEALRAEVRRAELSDADRTRITGLLDEGDCVTATEFVAFARAGRPLPDHLPEAVGDLQNFVSLLGKGAEEGLPRPESAKTWARLAVGDNGLLTSAETALDAWDSLSVGRNFSADRFQGSVRTVLRLLGLVCEGGTKERGPRGGVRTVRVRAHPNDGSYVAELGSAATEYTVVVLTEESRGRSVLDGLDALTSGRANVVLCLHPLDLAARRALAARARRGTPHAIVIDASVVGYVAATAPGSWRTTQRITLPWAAFNPYQPFVAGLVPPEVFVGREEELSEVVDPNGGLFVYGGRQLGKSALLHRARKDFDDGEAHHAIYLDLKGRGVGESEPAARIWRELTIELKARGVLGQRVSNDAGASVVVDQVRAWLRVNPARRILLLADEADAFLTADSRATTQSGGIAYFPNVLRLKDLMESTDRRFKVVFAGLHQVQRFRELPNVPVAHGGPDIPIGPLRPADARRLVVEPMAALGYQFERPELVWRLLAATNYQASLVQIFCEELVRTLQSRGLAPTTPPTYVTEADVDGVAASDLVRGRIAERLRITINLEDRYRVLALVIACRSVDDAFAVAYPADELLRGARETWPAGFDRMTVSEVGVYLDEMVGLGLLIRLTDPVRYAVRSPNVVTMLGTRAELERELAEMDFDMPYEYNPRAARRLLEEHQGAELRSPLTDGRLAAVTTAHHLAVITGTRALGVDRVPQAVRDYAEVRGSTVTKVAPAGVVGALTTISRRTEPSVLVTDVTGIDRVEAEQVVRRLVKQVAVQNLAVVVLAPPELATGLAELAGAEPEHPRRWTVDTIRSWPECPFDVPRARQALIDATGGWPELVEDVVLRVRRGAAQAQALAQWVKRTAQPEQARRLLAERGVDAALVRRLGDWHRYVEPGDRLFPADIAVAVGVDLDTVNALVDDLDLIGLLDTGPDGIALDRVVHRCLLAT</sequence>
<dbReference type="SUPFAM" id="SSF52540">
    <property type="entry name" value="P-loop containing nucleoside triphosphate hydrolases"/>
    <property type="match status" value="1"/>
</dbReference>
<evidence type="ECO:0000313" key="4">
    <source>
        <dbReference type="Proteomes" id="UP000542674"/>
    </source>
</evidence>